<keyword evidence="1" id="KW-0812">Transmembrane</keyword>
<dbReference type="EMBL" id="BMAW01064990">
    <property type="protein sequence ID" value="GFT48256.1"/>
    <property type="molecule type" value="Genomic_DNA"/>
</dbReference>
<evidence type="ECO:0000313" key="2">
    <source>
        <dbReference type="EMBL" id="GFT48256.1"/>
    </source>
</evidence>
<organism evidence="2 3">
    <name type="scientific">Nephila pilipes</name>
    <name type="common">Giant wood spider</name>
    <name type="synonym">Nephila maculata</name>
    <dbReference type="NCBI Taxonomy" id="299642"/>
    <lineage>
        <taxon>Eukaryota</taxon>
        <taxon>Metazoa</taxon>
        <taxon>Ecdysozoa</taxon>
        <taxon>Arthropoda</taxon>
        <taxon>Chelicerata</taxon>
        <taxon>Arachnida</taxon>
        <taxon>Araneae</taxon>
        <taxon>Araneomorphae</taxon>
        <taxon>Entelegynae</taxon>
        <taxon>Araneoidea</taxon>
        <taxon>Nephilidae</taxon>
        <taxon>Nephila</taxon>
    </lineage>
</organism>
<protein>
    <submittedName>
        <fullName evidence="2">Uncharacterized protein</fullName>
    </submittedName>
</protein>
<dbReference type="Proteomes" id="UP000887013">
    <property type="component" value="Unassembled WGS sequence"/>
</dbReference>
<name>A0A8X6TTF8_NEPPI</name>
<keyword evidence="3" id="KW-1185">Reference proteome</keyword>
<comment type="caution">
    <text evidence="2">The sequence shown here is derived from an EMBL/GenBank/DDBJ whole genome shotgun (WGS) entry which is preliminary data.</text>
</comment>
<evidence type="ECO:0000256" key="1">
    <source>
        <dbReference type="SAM" id="Phobius"/>
    </source>
</evidence>
<dbReference type="AlphaFoldDB" id="A0A8X6TTF8"/>
<feature type="transmembrane region" description="Helical" evidence="1">
    <location>
        <begin position="52"/>
        <end position="77"/>
    </location>
</feature>
<keyword evidence="1" id="KW-1133">Transmembrane helix</keyword>
<proteinExistence type="predicted"/>
<gene>
    <name evidence="2" type="ORF">NPIL_348491</name>
</gene>
<accession>A0A8X6TTF8</accession>
<sequence>MVRQKARLPFKGACCGVGLKLACSAASSRGCVQVFKAVATQPFCGKAVAYVLFTPCLFAAFVAWQCFFMAANVYGYAARYGVVYSLKWRGVSGGFSDGTWVR</sequence>
<reference evidence="2" key="1">
    <citation type="submission" date="2020-08" db="EMBL/GenBank/DDBJ databases">
        <title>Multicomponent nature underlies the extraordinary mechanical properties of spider dragline silk.</title>
        <authorList>
            <person name="Kono N."/>
            <person name="Nakamura H."/>
            <person name="Mori M."/>
            <person name="Yoshida Y."/>
            <person name="Ohtoshi R."/>
            <person name="Malay A.D."/>
            <person name="Moran D.A.P."/>
            <person name="Tomita M."/>
            <person name="Numata K."/>
            <person name="Arakawa K."/>
        </authorList>
    </citation>
    <scope>NUCLEOTIDE SEQUENCE</scope>
</reference>
<keyword evidence="1" id="KW-0472">Membrane</keyword>
<evidence type="ECO:0000313" key="3">
    <source>
        <dbReference type="Proteomes" id="UP000887013"/>
    </source>
</evidence>